<protein>
    <submittedName>
        <fullName evidence="6">Cystathionine gamma-synthase</fullName>
    </submittedName>
</protein>
<comment type="similarity">
    <text evidence="2 5">Belongs to the trans-sulfuration enzymes family.</text>
</comment>
<gene>
    <name evidence="6" type="ORF">FRZ44_16770</name>
</gene>
<dbReference type="InterPro" id="IPR015424">
    <property type="entry name" value="PyrdxlP-dep_Trfase"/>
</dbReference>
<reference evidence="6 7" key="1">
    <citation type="submission" date="2019-08" db="EMBL/GenBank/DDBJ databases">
        <title>Hyperibacter terrae gen. nov., sp. nov. and Hyperibacter viscosus sp. nov., two new members in the family Rhodospirillaceae isolated from the rhizosphere of Hypericum perforatum.</title>
        <authorList>
            <person name="Noviana Z."/>
        </authorList>
    </citation>
    <scope>NUCLEOTIDE SEQUENCE [LARGE SCALE GENOMIC DNA]</scope>
    <source>
        <strain evidence="6 7">R5913</strain>
    </source>
</reference>
<dbReference type="AlphaFoldDB" id="A0A5J6MFV6"/>
<dbReference type="Gene3D" id="3.40.640.10">
    <property type="entry name" value="Type I PLP-dependent aspartate aminotransferase-like (Major domain)"/>
    <property type="match status" value="1"/>
</dbReference>
<evidence type="ECO:0000256" key="5">
    <source>
        <dbReference type="RuleBase" id="RU362118"/>
    </source>
</evidence>
<evidence type="ECO:0000313" key="6">
    <source>
        <dbReference type="EMBL" id="QEX16384.1"/>
    </source>
</evidence>
<dbReference type="SUPFAM" id="SSF53383">
    <property type="entry name" value="PLP-dependent transferases"/>
    <property type="match status" value="1"/>
</dbReference>
<dbReference type="InterPro" id="IPR015422">
    <property type="entry name" value="PyrdxlP-dep_Trfase_small"/>
</dbReference>
<dbReference type="GO" id="GO:0030170">
    <property type="term" value="F:pyridoxal phosphate binding"/>
    <property type="evidence" value="ECO:0007669"/>
    <property type="project" value="InterPro"/>
</dbReference>
<dbReference type="FunFam" id="3.40.640.10:FF:000046">
    <property type="entry name" value="Cystathionine gamma-lyase"/>
    <property type="match status" value="1"/>
</dbReference>
<dbReference type="KEGG" id="htq:FRZ44_16770"/>
<feature type="modified residue" description="N6-(pyridoxal phosphate)lysine" evidence="4">
    <location>
        <position position="208"/>
    </location>
</feature>
<dbReference type="OrthoDB" id="9790858at2"/>
<evidence type="ECO:0000256" key="2">
    <source>
        <dbReference type="ARBA" id="ARBA00009077"/>
    </source>
</evidence>
<evidence type="ECO:0000256" key="4">
    <source>
        <dbReference type="PIRSR" id="PIRSR001434-2"/>
    </source>
</evidence>
<dbReference type="Proteomes" id="UP000326202">
    <property type="component" value="Chromosome"/>
</dbReference>
<dbReference type="PIRSF" id="PIRSF001434">
    <property type="entry name" value="CGS"/>
    <property type="match status" value="1"/>
</dbReference>
<dbReference type="GO" id="GO:0019346">
    <property type="term" value="P:transsulfuration"/>
    <property type="evidence" value="ECO:0007669"/>
    <property type="project" value="InterPro"/>
</dbReference>
<dbReference type="Pfam" id="PF01053">
    <property type="entry name" value="Cys_Met_Meta_PP"/>
    <property type="match status" value="1"/>
</dbReference>
<evidence type="ECO:0000313" key="7">
    <source>
        <dbReference type="Proteomes" id="UP000326202"/>
    </source>
</evidence>
<sequence>MSKKSHSPWTNLNPATIAAQGLGWIDAETGAVVPPIHNATTYARDENYELIGGRSYARPNNPTLEQPETLLAALEGGEAAALFASGMASAVTLFQAFSPGDHVVAPRSMYWGLRDWLTGEGRRWGLAVDLVDTTVLEAVASAVQPGRTRLIWIETPANPDWGVTDIAGVAAIARRAGARLAVDNTVPTPVLTRPLALGADIVMHSATKYLNGHTDLLAGALVTARQDELWQRILAVRGSGGAVLGAFEAWLLLRGMRTLFVRVRHASSSALAIARHFDGHAKLVEVLYPGLHRHPGHAVAARQMEGGFGAMLSLRVKGGAEGALTVANRCQLWVRATSLGGTESLLEHRASVEGPSSPVQKDLLRLSVGLEDTGDLIEDMEQALKAV</sequence>
<proteinExistence type="inferred from homology"/>
<dbReference type="PANTHER" id="PTHR11808:SF15">
    <property type="entry name" value="CYSTATHIONINE GAMMA-LYASE"/>
    <property type="match status" value="1"/>
</dbReference>
<name>A0A5J6MFV6_9PROT</name>
<dbReference type="GO" id="GO:0019343">
    <property type="term" value="P:cysteine biosynthetic process via cystathionine"/>
    <property type="evidence" value="ECO:0007669"/>
    <property type="project" value="TreeGrafter"/>
</dbReference>
<evidence type="ECO:0000256" key="3">
    <source>
        <dbReference type="ARBA" id="ARBA00022898"/>
    </source>
</evidence>
<dbReference type="EMBL" id="CP042906">
    <property type="protein sequence ID" value="QEX16384.1"/>
    <property type="molecule type" value="Genomic_DNA"/>
</dbReference>
<dbReference type="PANTHER" id="PTHR11808">
    <property type="entry name" value="TRANS-SULFURATION ENZYME FAMILY MEMBER"/>
    <property type="match status" value="1"/>
</dbReference>
<organism evidence="6 7">
    <name type="scientific">Hypericibacter terrae</name>
    <dbReference type="NCBI Taxonomy" id="2602015"/>
    <lineage>
        <taxon>Bacteria</taxon>
        <taxon>Pseudomonadati</taxon>
        <taxon>Pseudomonadota</taxon>
        <taxon>Alphaproteobacteria</taxon>
        <taxon>Rhodospirillales</taxon>
        <taxon>Dongiaceae</taxon>
        <taxon>Hypericibacter</taxon>
    </lineage>
</organism>
<dbReference type="GO" id="GO:0005737">
    <property type="term" value="C:cytoplasm"/>
    <property type="evidence" value="ECO:0007669"/>
    <property type="project" value="TreeGrafter"/>
</dbReference>
<comment type="cofactor">
    <cofactor evidence="1 5">
        <name>pyridoxal 5'-phosphate</name>
        <dbReference type="ChEBI" id="CHEBI:597326"/>
    </cofactor>
</comment>
<keyword evidence="3 4" id="KW-0663">Pyridoxal phosphate</keyword>
<accession>A0A5J6MFV6</accession>
<keyword evidence="7" id="KW-1185">Reference proteome</keyword>
<evidence type="ECO:0000256" key="1">
    <source>
        <dbReference type="ARBA" id="ARBA00001933"/>
    </source>
</evidence>
<dbReference type="Gene3D" id="3.90.1150.10">
    <property type="entry name" value="Aspartate Aminotransferase, domain 1"/>
    <property type="match status" value="1"/>
</dbReference>
<dbReference type="RefSeq" id="WP_151176749.1">
    <property type="nucleotide sequence ID" value="NZ_CP042906.1"/>
</dbReference>
<dbReference type="InterPro" id="IPR000277">
    <property type="entry name" value="Cys/Met-Metab_PyrdxlP-dep_enz"/>
</dbReference>
<dbReference type="InterPro" id="IPR015421">
    <property type="entry name" value="PyrdxlP-dep_Trfase_major"/>
</dbReference>
<dbReference type="GO" id="GO:0004123">
    <property type="term" value="F:cystathionine gamma-lyase activity"/>
    <property type="evidence" value="ECO:0007669"/>
    <property type="project" value="TreeGrafter"/>
</dbReference>